<organism evidence="2 3">
    <name type="scientific">Lepraria finkii</name>
    <dbReference type="NCBI Taxonomy" id="1340010"/>
    <lineage>
        <taxon>Eukaryota</taxon>
        <taxon>Fungi</taxon>
        <taxon>Dikarya</taxon>
        <taxon>Ascomycota</taxon>
        <taxon>Pezizomycotina</taxon>
        <taxon>Lecanoromycetes</taxon>
        <taxon>OSLEUM clade</taxon>
        <taxon>Lecanoromycetidae</taxon>
        <taxon>Lecanorales</taxon>
        <taxon>Lecanorineae</taxon>
        <taxon>Stereocaulaceae</taxon>
        <taxon>Lepraria</taxon>
    </lineage>
</organism>
<name>A0ABR4AIT3_9LECA</name>
<comment type="caution">
    <text evidence="2">The sequence shown here is derived from an EMBL/GenBank/DDBJ whole genome shotgun (WGS) entry which is preliminary data.</text>
</comment>
<dbReference type="EMBL" id="JBHFEH010000155">
    <property type="protein sequence ID" value="KAL2045355.1"/>
    <property type="molecule type" value="Genomic_DNA"/>
</dbReference>
<feature type="region of interest" description="Disordered" evidence="1">
    <location>
        <begin position="57"/>
        <end position="81"/>
    </location>
</feature>
<gene>
    <name evidence="2" type="ORF">ABVK25_012171</name>
</gene>
<evidence type="ECO:0000256" key="1">
    <source>
        <dbReference type="SAM" id="MobiDB-lite"/>
    </source>
</evidence>
<keyword evidence="3" id="KW-1185">Reference proteome</keyword>
<protein>
    <submittedName>
        <fullName evidence="2">Uncharacterized protein</fullName>
    </submittedName>
</protein>
<reference evidence="2 3" key="1">
    <citation type="submission" date="2024-09" db="EMBL/GenBank/DDBJ databases">
        <title>Rethinking Asexuality: The Enigmatic Case of Functional Sexual Genes in Lepraria (Stereocaulaceae).</title>
        <authorList>
            <person name="Doellman M."/>
            <person name="Sun Y."/>
            <person name="Barcenas-Pena A."/>
            <person name="Lumbsch H.T."/>
            <person name="Grewe F."/>
        </authorList>
    </citation>
    <scope>NUCLEOTIDE SEQUENCE [LARGE SCALE GENOMIC DNA]</scope>
    <source>
        <strain evidence="2 3">Grewe 0041</strain>
    </source>
</reference>
<evidence type="ECO:0000313" key="2">
    <source>
        <dbReference type="EMBL" id="KAL2045355.1"/>
    </source>
</evidence>
<proteinExistence type="predicted"/>
<sequence length="190" mass="21037">MPQESWEEALYGVGDVVLPQDFEPDKEAILEESIERLETHDGGNSWDSEAPSIMGSTFYSDEDQGFQAPTPTHAEDEGHVPGVTDGIKVLVKFVLRKGRNWVDQEDLSIDPSDLSWVERVAEEYTRNRRFLFNTTLRSIAPSECFEAVVGDGTNVVLLIPEGSVNIDDELLTSARRLGINAEGIGGNTIR</sequence>
<evidence type="ECO:0000313" key="3">
    <source>
        <dbReference type="Proteomes" id="UP001590951"/>
    </source>
</evidence>
<accession>A0ABR4AIT3</accession>
<dbReference type="Proteomes" id="UP001590951">
    <property type="component" value="Unassembled WGS sequence"/>
</dbReference>